<comment type="caution">
    <text evidence="8">The sequence shown here is derived from an EMBL/GenBank/DDBJ whole genome shotgun (WGS) entry which is preliminary data.</text>
</comment>
<dbReference type="EMBL" id="JMIH01000016">
    <property type="protein sequence ID" value="KEO74239.1"/>
    <property type="molecule type" value="Genomic_DNA"/>
</dbReference>
<dbReference type="AlphaFoldDB" id="A0A074KZ98"/>
<dbReference type="Gene3D" id="2.60.120.260">
    <property type="entry name" value="Galactose-binding domain-like"/>
    <property type="match status" value="2"/>
</dbReference>
<evidence type="ECO:0000313" key="8">
    <source>
        <dbReference type="EMBL" id="KEO74239.1"/>
    </source>
</evidence>
<reference evidence="8 9" key="1">
    <citation type="submission" date="2014-04" db="EMBL/GenBank/DDBJ databases">
        <title>Characterization and application of a salt tolerant electro-active bacterium.</title>
        <authorList>
            <person name="Yang L."/>
            <person name="Wei S."/>
            <person name="Tay Q.X.M."/>
        </authorList>
    </citation>
    <scope>NUCLEOTIDE SEQUENCE [LARGE SCALE GENOMIC DNA]</scope>
    <source>
        <strain evidence="8 9">LY1</strain>
    </source>
</reference>
<dbReference type="InterPro" id="IPR035396">
    <property type="entry name" value="Bac_rhamnosid6H"/>
</dbReference>
<dbReference type="InterPro" id="IPR008902">
    <property type="entry name" value="Rhamnosid_concanavalin"/>
</dbReference>
<keyword evidence="3" id="KW-0378">Hydrolase</keyword>
<feature type="domain" description="Alpha-L-rhamnosidase concanavalin-like" evidence="4">
    <location>
        <begin position="365"/>
        <end position="465"/>
    </location>
</feature>
<evidence type="ECO:0000256" key="1">
    <source>
        <dbReference type="ARBA" id="ARBA00001445"/>
    </source>
</evidence>
<dbReference type="Pfam" id="PF17389">
    <property type="entry name" value="Bac_rhamnosid6H"/>
    <property type="match status" value="1"/>
</dbReference>
<sequence length="929" mass="106459">MTISKSFIFILFVLGYFASVNFPFEQGTEGEAVDLSNLKVEMLTNPEGIDVLRPRLSWQLQGDAAGIKQTAYQVLVASSLEILAQNEGDLWNSGKVEEETSIHVKYDGKPLQNRMEAYWKVRVWTSSGESNWSEPSHWSMGIMYYNDWKSTRWIGMDRAFDWDEVSTFSRLSARYFRKEFNANKEIKQAKVHLMGLGLYELYINGEKIGDQVLAPVPTDYNHNVKINVFDVSDQLRQGENAIGVILGNGRFFTMRQDYKPYKIKTFGFPKMALQLHIEYLDGSKVVIRTDESWDFTADGPIRTNNEYDGEEYDARKEMPGWNLPGFDTDGWLKASYVQEPEGTFEAQMTPNMKIMGELKPIGISKLEQDRYILDMGQNMVGWLHMKVRGNQGQKVTLRFAESLKEDGELFVRNLRDAKVTDIYTLKGGEEEDWEPKFVYHGFRYVEITGYPGTPSVTDFTGKMVYDDIKTVGSFETSDPTINQIYQNSWWGIAGNYKGMPVDCPQRNERQPWLGDRSTGALGENFMFDNARLYTKWIDDIRYSQRADGSIPDVAPAFWRYYSDNMTWPGTMLMIVDMLYQQTGDVQVIEDNYQAMKKWLEYMRINYMDENYILTKDSYGDWCVPPPTIEAATGQNADVKNPSKLISTAYHYYFMDLMADFASRIGREPDIPEYRALGTHIKAAFNDTFYNKMGYYGDNKMTDNLLALAFGLVNENHKQKVFNSLVETIEVENKGHLSTGVIGTQWLMRTLTQNGRADLAFRIATNRTYPSWGYMLENGATTIWELWHGNVANPSMNSQNHVMLLGDLIVWYYENLAGIKADPANPGFKNILMDPSFIDQLDFVKASHESIYGKISSHWIKNGTEIQWDITVPANATAEVFIPAKDVKSISNYKKRLEKSNQIADIQSSKTGKVKLKLMSGKYSFSFPTL</sequence>
<evidence type="ECO:0000259" key="6">
    <source>
        <dbReference type="Pfam" id="PF17389"/>
    </source>
</evidence>
<dbReference type="Pfam" id="PF08531">
    <property type="entry name" value="Bac_rhamnosid_N"/>
    <property type="match status" value="1"/>
</dbReference>
<dbReference type="PIRSF" id="PIRSF010631">
    <property type="entry name" value="A-rhamnsds"/>
    <property type="match status" value="1"/>
</dbReference>
<accession>A0A074KZ98</accession>
<evidence type="ECO:0000256" key="2">
    <source>
        <dbReference type="ARBA" id="ARBA00012652"/>
    </source>
</evidence>
<dbReference type="eggNOG" id="COG3408">
    <property type="taxonomic scope" value="Bacteria"/>
</dbReference>
<gene>
    <name evidence="8" type="ORF">EL17_08895</name>
</gene>
<dbReference type="InterPro" id="IPR012341">
    <property type="entry name" value="6hp_glycosidase-like_sf"/>
</dbReference>
<evidence type="ECO:0000313" key="9">
    <source>
        <dbReference type="Proteomes" id="UP000027821"/>
    </source>
</evidence>
<dbReference type="GO" id="GO:0005975">
    <property type="term" value="P:carbohydrate metabolic process"/>
    <property type="evidence" value="ECO:0007669"/>
    <property type="project" value="InterPro"/>
</dbReference>
<dbReference type="GO" id="GO:0030596">
    <property type="term" value="F:alpha-L-rhamnosidase activity"/>
    <property type="evidence" value="ECO:0007669"/>
    <property type="project" value="UniProtKB-EC"/>
</dbReference>
<feature type="domain" description="Bacterial alpha-L-rhamnosidase N-terminal" evidence="5">
    <location>
        <begin position="184"/>
        <end position="355"/>
    </location>
</feature>
<dbReference type="Pfam" id="PF17390">
    <property type="entry name" value="Bac_rhamnosid_C"/>
    <property type="match status" value="1"/>
</dbReference>
<dbReference type="Pfam" id="PF25788">
    <property type="entry name" value="Ig_Rha78A_N"/>
    <property type="match status" value="1"/>
</dbReference>
<dbReference type="Pfam" id="PF05592">
    <property type="entry name" value="Bac_rhamnosid"/>
    <property type="match status" value="1"/>
</dbReference>
<dbReference type="InterPro" id="IPR035398">
    <property type="entry name" value="Bac_rhamnosid_C"/>
</dbReference>
<dbReference type="Proteomes" id="UP000027821">
    <property type="component" value="Unassembled WGS sequence"/>
</dbReference>
<proteinExistence type="predicted"/>
<dbReference type="Gene3D" id="1.50.10.10">
    <property type="match status" value="1"/>
</dbReference>
<evidence type="ECO:0000259" key="4">
    <source>
        <dbReference type="Pfam" id="PF05592"/>
    </source>
</evidence>
<dbReference type="Gene3D" id="2.60.40.10">
    <property type="entry name" value="Immunoglobulins"/>
    <property type="match status" value="1"/>
</dbReference>
<dbReference type="SUPFAM" id="SSF48208">
    <property type="entry name" value="Six-hairpin glycosidases"/>
    <property type="match status" value="1"/>
</dbReference>
<dbReference type="PANTHER" id="PTHR33307">
    <property type="entry name" value="ALPHA-RHAMNOSIDASE (EUROFUNG)"/>
    <property type="match status" value="1"/>
</dbReference>
<protein>
    <recommendedName>
        <fullName evidence="2">alpha-L-rhamnosidase</fullName>
        <ecNumber evidence="2">3.2.1.40</ecNumber>
    </recommendedName>
</protein>
<comment type="catalytic activity">
    <reaction evidence="1">
        <text>Hydrolysis of terminal non-reducing alpha-L-rhamnose residues in alpha-L-rhamnosides.</text>
        <dbReference type="EC" id="3.2.1.40"/>
    </reaction>
</comment>
<dbReference type="InterPro" id="IPR013737">
    <property type="entry name" value="Bac_rhamnosid_N"/>
</dbReference>
<evidence type="ECO:0000259" key="5">
    <source>
        <dbReference type="Pfam" id="PF08531"/>
    </source>
</evidence>
<dbReference type="PANTHER" id="PTHR33307:SF6">
    <property type="entry name" value="ALPHA-RHAMNOSIDASE (EUROFUNG)-RELATED"/>
    <property type="match status" value="1"/>
</dbReference>
<keyword evidence="9" id="KW-1185">Reference proteome</keyword>
<dbReference type="RefSeq" id="WP_035073204.1">
    <property type="nucleotide sequence ID" value="NZ_JMIH01000016.1"/>
</dbReference>
<organism evidence="8 9">
    <name type="scientific">Anditalea andensis</name>
    <dbReference type="NCBI Taxonomy" id="1048983"/>
    <lineage>
        <taxon>Bacteria</taxon>
        <taxon>Pseudomonadati</taxon>
        <taxon>Bacteroidota</taxon>
        <taxon>Cytophagia</taxon>
        <taxon>Cytophagales</taxon>
        <taxon>Cytophagaceae</taxon>
        <taxon>Anditalea</taxon>
    </lineage>
</organism>
<dbReference type="InterPro" id="IPR008928">
    <property type="entry name" value="6-hairpin_glycosidase_sf"/>
</dbReference>
<dbReference type="Gene3D" id="2.60.420.10">
    <property type="entry name" value="Maltose phosphorylase, domain 3"/>
    <property type="match status" value="1"/>
</dbReference>
<dbReference type="InterPro" id="IPR013783">
    <property type="entry name" value="Ig-like_fold"/>
</dbReference>
<dbReference type="OrthoDB" id="9815108at2"/>
<dbReference type="STRING" id="1048983.EL17_08895"/>
<name>A0A074KZ98_9BACT</name>
<dbReference type="EC" id="3.2.1.40" evidence="2"/>
<evidence type="ECO:0000256" key="3">
    <source>
        <dbReference type="ARBA" id="ARBA00022801"/>
    </source>
</evidence>
<dbReference type="InterPro" id="IPR016007">
    <property type="entry name" value="Alpha_rhamnosid"/>
</dbReference>
<evidence type="ECO:0000259" key="7">
    <source>
        <dbReference type="Pfam" id="PF17390"/>
    </source>
</evidence>
<feature type="domain" description="Alpha-L-rhamnosidase six-hairpin glycosidase" evidence="6">
    <location>
        <begin position="470"/>
        <end position="815"/>
    </location>
</feature>
<feature type="domain" description="Alpha-L-rhamnosidase C-terminal" evidence="7">
    <location>
        <begin position="817"/>
        <end position="891"/>
    </location>
</feature>